<dbReference type="Gene3D" id="3.40.1080.20">
    <property type="entry name" value="Acetyl-CoA hydrolase/transferase C-terminal domain"/>
    <property type="match status" value="1"/>
</dbReference>
<gene>
    <name evidence="3" type="ORF">QRX50_24830</name>
</gene>
<dbReference type="Proteomes" id="UP001236014">
    <property type="component" value="Chromosome"/>
</dbReference>
<organism evidence="3 4">
    <name type="scientific">Amycolatopsis carbonis</name>
    <dbReference type="NCBI Taxonomy" id="715471"/>
    <lineage>
        <taxon>Bacteria</taxon>
        <taxon>Bacillati</taxon>
        <taxon>Actinomycetota</taxon>
        <taxon>Actinomycetes</taxon>
        <taxon>Pseudonocardiales</taxon>
        <taxon>Pseudonocardiaceae</taxon>
        <taxon>Amycolatopsis</taxon>
    </lineage>
</organism>
<proteinExistence type="predicted"/>
<feature type="compositionally biased region" description="Polar residues" evidence="1">
    <location>
        <begin position="153"/>
        <end position="163"/>
    </location>
</feature>
<dbReference type="InterPro" id="IPR046433">
    <property type="entry name" value="ActCoA_hydro"/>
</dbReference>
<evidence type="ECO:0000256" key="1">
    <source>
        <dbReference type="SAM" id="MobiDB-lite"/>
    </source>
</evidence>
<sequence length="400" mass="41310">MTADWLTGVLKPGDLVVVAQGTGEPTPLLEQLVHGAPPDVEVFVGLSHSTALTGPAARELPLVSFGALGPLGRLAANGTVSVIPCHFRDVPRALASRNPEQIVVALQVSSADETGHHSLGLSVDYTYDLLGRARAVVAEVNDRLPHTSAPRVHSSQLTATVPSSRPMPAITAGPTGPVHETIARHVAGLVPDGATIQLGVGTLPSAIGRALAAKRDLRVHSTLAGSWLFELARSGALSDEPGAVTICEAAGSPELYDWVVAGGVLVRPVSELSRPGAVTDHFVAMNSALQVDLTGQVNAEELGSGYVGGIGGQPDYLRAAQQSRDGCSVVMLPATTGDGTRSRIVRGLHAGAVTTPRSHVDVVVTEHGIADLRGKSLTERAEALIAIAAPGHRSSLRETP</sequence>
<evidence type="ECO:0000313" key="4">
    <source>
        <dbReference type="Proteomes" id="UP001236014"/>
    </source>
</evidence>
<protein>
    <submittedName>
        <fullName evidence="3">Acetyl-CoA hydrolase/transferase C-terminal domain-containing protein</fullName>
    </submittedName>
</protein>
<name>A0A9Y2N284_9PSEU</name>
<keyword evidence="3" id="KW-0378">Hydrolase</keyword>
<keyword evidence="4" id="KW-1185">Reference proteome</keyword>
<dbReference type="SUPFAM" id="SSF100950">
    <property type="entry name" value="NagB/RpiA/CoA transferase-like"/>
    <property type="match status" value="2"/>
</dbReference>
<dbReference type="AlphaFoldDB" id="A0A9Y2N284"/>
<dbReference type="PANTHER" id="PTHR21432">
    <property type="entry name" value="ACETYL-COA HYDROLASE-RELATED"/>
    <property type="match status" value="1"/>
</dbReference>
<dbReference type="EMBL" id="CP127294">
    <property type="protein sequence ID" value="WIX83754.1"/>
    <property type="molecule type" value="Genomic_DNA"/>
</dbReference>
<dbReference type="Gene3D" id="3.30.750.70">
    <property type="entry name" value="4-hydroxybutyrate coenzyme like domains"/>
    <property type="match status" value="1"/>
</dbReference>
<dbReference type="InterPro" id="IPR026888">
    <property type="entry name" value="AcetylCoA_hyd_C"/>
</dbReference>
<feature type="domain" description="Acetyl-CoA hydrolase/transferase C-terminal" evidence="2">
    <location>
        <begin position="251"/>
        <end position="398"/>
    </location>
</feature>
<reference evidence="3 4" key="1">
    <citation type="submission" date="2023-06" db="EMBL/GenBank/DDBJ databases">
        <authorList>
            <person name="Oyuntsetseg B."/>
            <person name="Kim S.B."/>
        </authorList>
    </citation>
    <scope>NUCLEOTIDE SEQUENCE [LARGE SCALE GENOMIC DNA]</scope>
    <source>
        <strain evidence="3 4">2-15</strain>
    </source>
</reference>
<dbReference type="Pfam" id="PF13336">
    <property type="entry name" value="AcetylCoA_hyd_C"/>
    <property type="match status" value="1"/>
</dbReference>
<accession>A0A9Y2N284</accession>
<dbReference type="GO" id="GO:0006083">
    <property type="term" value="P:acetate metabolic process"/>
    <property type="evidence" value="ECO:0007669"/>
    <property type="project" value="InterPro"/>
</dbReference>
<dbReference type="RefSeq" id="WP_285974300.1">
    <property type="nucleotide sequence ID" value="NZ_CP127294.1"/>
</dbReference>
<dbReference type="InterPro" id="IPR038460">
    <property type="entry name" value="AcetylCoA_hyd_C_sf"/>
</dbReference>
<feature type="region of interest" description="Disordered" evidence="1">
    <location>
        <begin position="147"/>
        <end position="167"/>
    </location>
</feature>
<dbReference type="KEGG" id="acab:QRX50_24830"/>
<dbReference type="PANTHER" id="PTHR21432:SF20">
    <property type="entry name" value="ACETYL-COA HYDROLASE"/>
    <property type="match status" value="1"/>
</dbReference>
<evidence type="ECO:0000313" key="3">
    <source>
        <dbReference type="EMBL" id="WIX83754.1"/>
    </source>
</evidence>
<dbReference type="GO" id="GO:0008775">
    <property type="term" value="F:acetate CoA-transferase activity"/>
    <property type="evidence" value="ECO:0007669"/>
    <property type="project" value="InterPro"/>
</dbReference>
<evidence type="ECO:0000259" key="2">
    <source>
        <dbReference type="Pfam" id="PF13336"/>
    </source>
</evidence>
<dbReference type="Gene3D" id="3.40.1080.10">
    <property type="entry name" value="Glutaconate Coenzyme A-transferase"/>
    <property type="match status" value="1"/>
</dbReference>
<dbReference type="InterPro" id="IPR037171">
    <property type="entry name" value="NagB/RpiA_transferase-like"/>
</dbReference>
<dbReference type="GO" id="GO:0016787">
    <property type="term" value="F:hydrolase activity"/>
    <property type="evidence" value="ECO:0007669"/>
    <property type="project" value="UniProtKB-KW"/>
</dbReference>